<dbReference type="EMBL" id="MLJW01006063">
    <property type="protein sequence ID" value="OIQ67230.1"/>
    <property type="molecule type" value="Genomic_DNA"/>
</dbReference>
<protein>
    <submittedName>
        <fullName evidence="1">Uncharacterized protein</fullName>
    </submittedName>
</protein>
<name>A0A1J5P7L7_9ZZZZ</name>
<dbReference type="AlphaFoldDB" id="A0A1J5P7L7"/>
<comment type="caution">
    <text evidence="1">The sequence shown here is derived from an EMBL/GenBank/DDBJ whole genome shotgun (WGS) entry which is preliminary data.</text>
</comment>
<proteinExistence type="predicted"/>
<accession>A0A1J5P7L7</accession>
<reference evidence="1" key="1">
    <citation type="submission" date="2016-10" db="EMBL/GenBank/DDBJ databases">
        <title>Sequence of Gallionella enrichment culture.</title>
        <authorList>
            <person name="Poehlein A."/>
            <person name="Muehling M."/>
            <person name="Daniel R."/>
        </authorList>
    </citation>
    <scope>NUCLEOTIDE SEQUENCE</scope>
</reference>
<sequence length="97" mass="10455">MPVSFLFNSGMTLPTALAAPVLEGMMFSRMPRPPRQSLLDGPSTVFCVAVAACTVLIRPRLMPKLSLSTLATGARQLVVQEAAETIFSPAYLAWFTP</sequence>
<organism evidence="1">
    <name type="scientific">mine drainage metagenome</name>
    <dbReference type="NCBI Taxonomy" id="410659"/>
    <lineage>
        <taxon>unclassified sequences</taxon>
        <taxon>metagenomes</taxon>
        <taxon>ecological metagenomes</taxon>
    </lineage>
</organism>
<gene>
    <name evidence="1" type="ORF">GALL_511910</name>
</gene>
<evidence type="ECO:0000313" key="1">
    <source>
        <dbReference type="EMBL" id="OIQ67230.1"/>
    </source>
</evidence>